<evidence type="ECO:0000313" key="2">
    <source>
        <dbReference type="Proteomes" id="UP001499994"/>
    </source>
</evidence>
<evidence type="ECO:0000313" key="1">
    <source>
        <dbReference type="EMBL" id="GAA3898434.1"/>
    </source>
</evidence>
<gene>
    <name evidence="1" type="ORF">GCM10022405_24660</name>
</gene>
<reference evidence="2" key="1">
    <citation type="journal article" date="2019" name="Int. J. Syst. Evol. Microbiol.">
        <title>The Global Catalogue of Microorganisms (GCM) 10K type strain sequencing project: providing services to taxonomists for standard genome sequencing and annotation.</title>
        <authorList>
            <consortium name="The Broad Institute Genomics Platform"/>
            <consortium name="The Broad Institute Genome Sequencing Center for Infectious Disease"/>
            <person name="Wu L."/>
            <person name="Ma J."/>
        </authorList>
    </citation>
    <scope>NUCLEOTIDE SEQUENCE [LARGE SCALE GENOMIC DNA]</scope>
    <source>
        <strain evidence="2">JCM 17201</strain>
    </source>
</reference>
<accession>A0ABP7LCL3</accession>
<comment type="caution">
    <text evidence="1">The sequence shown here is derived from an EMBL/GenBank/DDBJ whole genome shotgun (WGS) entry which is preliminary data.</text>
</comment>
<protein>
    <submittedName>
        <fullName evidence="1">Uncharacterized protein</fullName>
    </submittedName>
</protein>
<proteinExistence type="predicted"/>
<keyword evidence="2" id="KW-1185">Reference proteome</keyword>
<name>A0ABP7LCL3_9GAMM</name>
<dbReference type="EMBL" id="BAABDG010000003">
    <property type="protein sequence ID" value="GAA3898434.1"/>
    <property type="molecule type" value="Genomic_DNA"/>
</dbReference>
<organism evidence="1 2">
    <name type="scientific">Gibbsiella dentisursi</name>
    <dbReference type="NCBI Taxonomy" id="796890"/>
    <lineage>
        <taxon>Bacteria</taxon>
        <taxon>Pseudomonadati</taxon>
        <taxon>Pseudomonadota</taxon>
        <taxon>Gammaproteobacteria</taxon>
        <taxon>Enterobacterales</taxon>
        <taxon>Yersiniaceae</taxon>
        <taxon>Gibbsiella</taxon>
    </lineage>
</organism>
<dbReference type="Proteomes" id="UP001499994">
    <property type="component" value="Unassembled WGS sequence"/>
</dbReference>
<sequence>MHMFLSMHLHFNYNVAHKLAAPAAKKSRAPQPNAAFVDNASRYLPNPLHCGRKIDNATGLKEGSSYVPRFDS</sequence>